<evidence type="ECO:0000256" key="1">
    <source>
        <dbReference type="SAM" id="MobiDB-lite"/>
    </source>
</evidence>
<dbReference type="AlphaFoldDB" id="A0A7G9Z175"/>
<feature type="compositionally biased region" description="Basic and acidic residues" evidence="1">
    <location>
        <begin position="22"/>
        <end position="33"/>
    </location>
</feature>
<protein>
    <submittedName>
        <fullName evidence="2">Uncharacterized protein</fullName>
    </submittedName>
</protein>
<gene>
    <name evidence="2" type="ORF">OHMBFCMF_00028</name>
</gene>
<organism evidence="2">
    <name type="scientific">Candidatus Methanophagaceae archaeon ANME-1 ERB6</name>
    <dbReference type="NCBI Taxonomy" id="2759912"/>
    <lineage>
        <taxon>Archaea</taxon>
        <taxon>Methanobacteriati</taxon>
        <taxon>Methanobacteriota</taxon>
        <taxon>Stenosarchaea group</taxon>
        <taxon>Methanomicrobia</taxon>
        <taxon>Candidatus Methanophagales</taxon>
        <taxon>Candidatus Methanophagaceae</taxon>
    </lineage>
</organism>
<proteinExistence type="predicted"/>
<evidence type="ECO:0000313" key="2">
    <source>
        <dbReference type="EMBL" id="QNO54009.1"/>
    </source>
</evidence>
<reference evidence="2" key="1">
    <citation type="submission" date="2020-06" db="EMBL/GenBank/DDBJ databases">
        <title>Unique genomic features of the anaerobic methanotrophic archaea.</title>
        <authorList>
            <person name="Chadwick G.L."/>
            <person name="Skennerton C.T."/>
            <person name="Laso-Perez R."/>
            <person name="Leu A.O."/>
            <person name="Speth D.R."/>
            <person name="Yu H."/>
            <person name="Morgan-Lang C."/>
            <person name="Hatzenpichler R."/>
            <person name="Goudeau D."/>
            <person name="Malmstrom R."/>
            <person name="Brazelton W.J."/>
            <person name="Woyke T."/>
            <person name="Hallam S.J."/>
            <person name="Tyson G.W."/>
            <person name="Wegener G."/>
            <person name="Boetius A."/>
            <person name="Orphan V."/>
        </authorList>
    </citation>
    <scope>NUCLEOTIDE SEQUENCE</scope>
</reference>
<dbReference type="EMBL" id="MT631557">
    <property type="protein sequence ID" value="QNO54009.1"/>
    <property type="molecule type" value="Genomic_DNA"/>
</dbReference>
<accession>A0A7G9Z175</accession>
<name>A0A7G9Z175_9EURY</name>
<feature type="region of interest" description="Disordered" evidence="1">
    <location>
        <begin position="22"/>
        <end position="68"/>
    </location>
</feature>
<sequence>MYGILEGALETGAMADLSRHEAGNGGYRLREPKATAPVLYSTQERDGPAGTHLPYPEMGERCQQNCGP</sequence>